<keyword evidence="3 7" id="KW-0812">Transmembrane</keyword>
<dbReference type="SUPFAM" id="SSF81321">
    <property type="entry name" value="Family A G protein-coupled receptor-like"/>
    <property type="match status" value="1"/>
</dbReference>
<accession>A0ABR4NGJ5</accession>
<feature type="transmembrane region" description="Helical" evidence="7">
    <location>
        <begin position="56"/>
        <end position="80"/>
    </location>
</feature>
<keyword evidence="5 7" id="KW-0472">Membrane</keyword>
<evidence type="ECO:0000256" key="6">
    <source>
        <dbReference type="ARBA" id="ARBA00023170"/>
    </source>
</evidence>
<feature type="transmembrane region" description="Helical" evidence="7">
    <location>
        <begin position="407"/>
        <end position="429"/>
    </location>
</feature>
<keyword evidence="4 7" id="KW-1133">Transmembrane helix</keyword>
<dbReference type="PRINTS" id="PR00237">
    <property type="entry name" value="GPCRRHODOPSN"/>
</dbReference>
<comment type="subcellular location">
    <subcellularLocation>
        <location evidence="1">Cell membrane</location>
        <topology evidence="1">Multi-pass membrane protein</topology>
    </subcellularLocation>
</comment>
<reference evidence="9 10" key="1">
    <citation type="submission" date="2023-09" db="EMBL/GenBank/DDBJ databases">
        <title>Pangenome analysis of Batrachochytrium dendrobatidis and related Chytrids.</title>
        <authorList>
            <person name="Yacoub M.N."/>
            <person name="Stajich J.E."/>
            <person name="James T.Y."/>
        </authorList>
    </citation>
    <scope>NUCLEOTIDE SEQUENCE [LARGE SCALE GENOMIC DNA]</scope>
    <source>
        <strain evidence="9 10">JEL0888</strain>
    </source>
</reference>
<name>A0ABR4NGJ5_9FUNG</name>
<keyword evidence="2" id="KW-1003">Cell membrane</keyword>
<organism evidence="9 10">
    <name type="scientific">Polyrhizophydium stewartii</name>
    <dbReference type="NCBI Taxonomy" id="2732419"/>
    <lineage>
        <taxon>Eukaryota</taxon>
        <taxon>Fungi</taxon>
        <taxon>Fungi incertae sedis</taxon>
        <taxon>Chytridiomycota</taxon>
        <taxon>Chytridiomycota incertae sedis</taxon>
        <taxon>Chytridiomycetes</taxon>
        <taxon>Rhizophydiales</taxon>
        <taxon>Rhizophydiales incertae sedis</taxon>
        <taxon>Polyrhizophydium</taxon>
    </lineage>
</organism>
<evidence type="ECO:0000256" key="2">
    <source>
        <dbReference type="ARBA" id="ARBA00022475"/>
    </source>
</evidence>
<dbReference type="InterPro" id="IPR000276">
    <property type="entry name" value="GPCR_Rhodpsn"/>
</dbReference>
<evidence type="ECO:0000313" key="10">
    <source>
        <dbReference type="Proteomes" id="UP001527925"/>
    </source>
</evidence>
<keyword evidence="6" id="KW-0675">Receptor</keyword>
<keyword evidence="10" id="KW-1185">Reference proteome</keyword>
<dbReference type="Proteomes" id="UP001527925">
    <property type="component" value="Unassembled WGS sequence"/>
</dbReference>
<gene>
    <name evidence="9" type="ORF">HK105_201492</name>
</gene>
<dbReference type="PANTHER" id="PTHR24241">
    <property type="entry name" value="NEUROPEPTIDE RECEPTOR-RELATED G-PROTEIN COUPLED RECEPTOR"/>
    <property type="match status" value="1"/>
</dbReference>
<dbReference type="Gene3D" id="1.20.1070.10">
    <property type="entry name" value="Rhodopsin 7-helix transmembrane proteins"/>
    <property type="match status" value="1"/>
</dbReference>
<dbReference type="PROSITE" id="PS50262">
    <property type="entry name" value="G_PROTEIN_RECEP_F1_2"/>
    <property type="match status" value="1"/>
</dbReference>
<sequence length="504" mass="53717">MAPPQLAPPSLEYGVPFSGGLTTAIFGVAATASIFSTIVLAALLRLPRSPFNVYYVNILVADVLMAFVSLIASAGSLGQGKSIFASLTNMCYPFVVAVEGSQYITALSLIAIALVNWTAITQRVSNISNHHTDIGIAVIWGFTAAAVIATLLVYPVSHIPNQINCFIYSGQSWPASLAAAENITSTNATASPAPRTGVPIDISSRTTYNIGTAGNPLLVISITVLLSTPIIISIIYAHIYAYVASVRRNLEQAVQDSQVTLPDGHVESVMFEDDVVLPKQLSPAKHFEDTSAGRNRGSSASINSMPIGSPSALSAQAPNPLSLPVLVPPPPSPLSPLPSPQAQQQQERLRFVPPLTKAAIAPMLSEGMRNLAYRGIMTTMVFCLLIISTIAAKFWMVTKGYLPDSTWMLAGQLFYLATAISNPAIFMAYDRNVRQSVAILLGAAHESDTPTVARPRFERAPRRVGVEYPIEATSDIGSVQLVQLPCPVPPDHAASRRSLDATQT</sequence>
<evidence type="ECO:0000313" key="9">
    <source>
        <dbReference type="EMBL" id="KAL2918658.1"/>
    </source>
</evidence>
<comment type="caution">
    <text evidence="9">The sequence shown here is derived from an EMBL/GenBank/DDBJ whole genome shotgun (WGS) entry which is preliminary data.</text>
</comment>
<evidence type="ECO:0000256" key="4">
    <source>
        <dbReference type="ARBA" id="ARBA00022989"/>
    </source>
</evidence>
<feature type="transmembrane region" description="Helical" evidence="7">
    <location>
        <begin position="371"/>
        <end position="395"/>
    </location>
</feature>
<feature type="transmembrane region" description="Helical" evidence="7">
    <location>
        <begin position="132"/>
        <end position="154"/>
    </location>
</feature>
<evidence type="ECO:0000256" key="5">
    <source>
        <dbReference type="ARBA" id="ARBA00023136"/>
    </source>
</evidence>
<feature type="domain" description="G-protein coupled receptors family 1 profile" evidence="8">
    <location>
        <begin position="32"/>
        <end position="243"/>
    </location>
</feature>
<dbReference type="InterPro" id="IPR017452">
    <property type="entry name" value="GPCR_Rhodpsn_7TM"/>
</dbReference>
<feature type="transmembrane region" description="Helical" evidence="7">
    <location>
        <begin position="217"/>
        <end position="243"/>
    </location>
</feature>
<dbReference type="EMBL" id="JADGIZ020000005">
    <property type="protein sequence ID" value="KAL2918658.1"/>
    <property type="molecule type" value="Genomic_DNA"/>
</dbReference>
<evidence type="ECO:0000256" key="7">
    <source>
        <dbReference type="SAM" id="Phobius"/>
    </source>
</evidence>
<feature type="transmembrane region" description="Helical" evidence="7">
    <location>
        <begin position="100"/>
        <end position="120"/>
    </location>
</feature>
<protein>
    <recommendedName>
        <fullName evidence="8">G-protein coupled receptors family 1 profile domain-containing protein</fullName>
    </recommendedName>
</protein>
<proteinExistence type="predicted"/>
<evidence type="ECO:0000256" key="3">
    <source>
        <dbReference type="ARBA" id="ARBA00022692"/>
    </source>
</evidence>
<evidence type="ECO:0000256" key="1">
    <source>
        <dbReference type="ARBA" id="ARBA00004651"/>
    </source>
</evidence>
<evidence type="ECO:0000259" key="8">
    <source>
        <dbReference type="PROSITE" id="PS50262"/>
    </source>
</evidence>
<feature type="transmembrane region" description="Helical" evidence="7">
    <location>
        <begin position="20"/>
        <end position="44"/>
    </location>
</feature>